<name>A0A4Y2VZF1_ARAVE</name>
<gene>
    <name evidence="1" type="ORF">AVEN_101518_1</name>
</gene>
<reference evidence="1 2" key="1">
    <citation type="journal article" date="2019" name="Sci. Rep.">
        <title>Orb-weaving spider Araneus ventricosus genome elucidates the spidroin gene catalogue.</title>
        <authorList>
            <person name="Kono N."/>
            <person name="Nakamura H."/>
            <person name="Ohtoshi R."/>
            <person name="Moran D.A.P."/>
            <person name="Shinohara A."/>
            <person name="Yoshida Y."/>
            <person name="Fujiwara M."/>
            <person name="Mori M."/>
            <person name="Tomita M."/>
            <person name="Arakawa K."/>
        </authorList>
    </citation>
    <scope>NUCLEOTIDE SEQUENCE [LARGE SCALE GENOMIC DNA]</scope>
</reference>
<comment type="caution">
    <text evidence="1">The sequence shown here is derived from an EMBL/GenBank/DDBJ whole genome shotgun (WGS) entry which is preliminary data.</text>
</comment>
<evidence type="ECO:0000313" key="2">
    <source>
        <dbReference type="Proteomes" id="UP000499080"/>
    </source>
</evidence>
<dbReference type="Proteomes" id="UP000499080">
    <property type="component" value="Unassembled WGS sequence"/>
</dbReference>
<keyword evidence="2" id="KW-1185">Reference proteome</keyword>
<protein>
    <submittedName>
        <fullName evidence="1">Uncharacterized protein</fullName>
    </submittedName>
</protein>
<dbReference type="AlphaFoldDB" id="A0A4Y2VZF1"/>
<proteinExistence type="predicted"/>
<organism evidence="1 2">
    <name type="scientific">Araneus ventricosus</name>
    <name type="common">Orbweaver spider</name>
    <name type="synonym">Epeira ventricosa</name>
    <dbReference type="NCBI Taxonomy" id="182803"/>
    <lineage>
        <taxon>Eukaryota</taxon>
        <taxon>Metazoa</taxon>
        <taxon>Ecdysozoa</taxon>
        <taxon>Arthropoda</taxon>
        <taxon>Chelicerata</taxon>
        <taxon>Arachnida</taxon>
        <taxon>Araneae</taxon>
        <taxon>Araneomorphae</taxon>
        <taxon>Entelegynae</taxon>
        <taxon>Araneoidea</taxon>
        <taxon>Araneidae</taxon>
        <taxon>Araneus</taxon>
    </lineage>
</organism>
<evidence type="ECO:0000313" key="1">
    <source>
        <dbReference type="EMBL" id="GBO29634.1"/>
    </source>
</evidence>
<sequence length="102" mass="11772">MGRFRWSLNIGMYRDQAREVQLVDGFMLFRCCGFWFQYVESDAGKEGWCLPENGSQTQCKWQVSLISYSDTALEKNSRAGHWYGASWRSVAIGRSDSSRPTE</sequence>
<accession>A0A4Y2VZF1</accession>
<dbReference type="EMBL" id="BGPR01052801">
    <property type="protein sequence ID" value="GBO29634.1"/>
    <property type="molecule type" value="Genomic_DNA"/>
</dbReference>